<gene>
    <name evidence="1" type="ORF">JOD45_000534</name>
</gene>
<proteinExistence type="predicted"/>
<reference evidence="1 2" key="1">
    <citation type="submission" date="2021-01" db="EMBL/GenBank/DDBJ databases">
        <title>Genomic Encyclopedia of Type Strains, Phase IV (KMG-IV): sequencing the most valuable type-strain genomes for metagenomic binning, comparative biology and taxonomic classification.</title>
        <authorList>
            <person name="Goeker M."/>
        </authorList>
    </citation>
    <scope>NUCLEOTIDE SEQUENCE [LARGE SCALE GENOMIC DNA]</scope>
    <source>
        <strain evidence="1 2">DSM 28236</strain>
    </source>
</reference>
<keyword evidence="1" id="KW-0966">Cell projection</keyword>
<evidence type="ECO:0000313" key="2">
    <source>
        <dbReference type="Proteomes" id="UP000808914"/>
    </source>
</evidence>
<dbReference type="SUPFAM" id="SSF160544">
    <property type="entry name" value="EscU C-terminal domain-like"/>
    <property type="match status" value="1"/>
</dbReference>
<dbReference type="PANTHER" id="PTHR30531">
    <property type="entry name" value="FLAGELLAR BIOSYNTHETIC PROTEIN FLHB"/>
    <property type="match status" value="1"/>
</dbReference>
<dbReference type="PANTHER" id="PTHR30531:SF12">
    <property type="entry name" value="FLAGELLAR BIOSYNTHETIC PROTEIN FLHB"/>
    <property type="match status" value="1"/>
</dbReference>
<protein>
    <submittedName>
        <fullName evidence="1">Flagellar biosynthesis protein</fullName>
    </submittedName>
</protein>
<dbReference type="RefSeq" id="WP_205002311.1">
    <property type="nucleotide sequence ID" value="NZ_JAFBER010000002.1"/>
</dbReference>
<keyword evidence="1" id="KW-0969">Cilium</keyword>
<accession>A0ABS2PWC2</accession>
<dbReference type="InterPro" id="IPR006135">
    <property type="entry name" value="T3SS_substrate_exporter"/>
</dbReference>
<comment type="caution">
    <text evidence="1">The sequence shown here is derived from an EMBL/GenBank/DDBJ whole genome shotgun (WGS) entry which is preliminary data.</text>
</comment>
<keyword evidence="2" id="KW-1185">Reference proteome</keyword>
<evidence type="ECO:0000313" key="1">
    <source>
        <dbReference type="EMBL" id="MBM7644341.1"/>
    </source>
</evidence>
<dbReference type="Gene3D" id="3.40.1690.10">
    <property type="entry name" value="secretion proteins EscU"/>
    <property type="match status" value="1"/>
</dbReference>
<keyword evidence="1" id="KW-0282">Flagellum</keyword>
<dbReference type="Proteomes" id="UP000808914">
    <property type="component" value="Unassembled WGS sequence"/>
</dbReference>
<name>A0ABS2PWC2_9BACL</name>
<dbReference type="EMBL" id="JAFBER010000002">
    <property type="protein sequence ID" value="MBM7644341.1"/>
    <property type="molecule type" value="Genomic_DNA"/>
</dbReference>
<dbReference type="Pfam" id="PF01312">
    <property type="entry name" value="Bac_export_2"/>
    <property type="match status" value="1"/>
</dbReference>
<dbReference type="InterPro" id="IPR029025">
    <property type="entry name" value="T3SS_substrate_exporter_C"/>
</dbReference>
<organism evidence="1 2">
    <name type="scientific">Scopulibacillus daqui</name>
    <dbReference type="NCBI Taxonomy" id="1469162"/>
    <lineage>
        <taxon>Bacteria</taxon>
        <taxon>Bacillati</taxon>
        <taxon>Bacillota</taxon>
        <taxon>Bacilli</taxon>
        <taxon>Bacillales</taxon>
        <taxon>Sporolactobacillaceae</taxon>
        <taxon>Scopulibacillus</taxon>
    </lineage>
</organism>
<sequence>MKKAVALAYQNQIDEAPRVIAKGSGETAEKIIDIAKKEHIPISEDPSMVAILSELDLNQSIPPELYQAVAEIFAFIYFVDKQEQS</sequence>